<evidence type="ECO:0000256" key="2">
    <source>
        <dbReference type="SAM" id="Phobius"/>
    </source>
</evidence>
<feature type="compositionally biased region" description="Polar residues" evidence="1">
    <location>
        <begin position="241"/>
        <end position="253"/>
    </location>
</feature>
<feature type="signal peptide" evidence="3">
    <location>
        <begin position="1"/>
        <end position="34"/>
    </location>
</feature>
<keyword evidence="5" id="KW-1185">Reference proteome</keyword>
<feature type="region of interest" description="Disordered" evidence="1">
    <location>
        <begin position="233"/>
        <end position="253"/>
    </location>
</feature>
<protein>
    <submittedName>
        <fullName evidence="6">Protein kinase domain-containing protein</fullName>
    </submittedName>
</protein>
<keyword evidence="2" id="KW-1133">Transmembrane helix</keyword>
<dbReference type="Proteomes" id="UP000278807">
    <property type="component" value="Unassembled WGS sequence"/>
</dbReference>
<evidence type="ECO:0000313" key="6">
    <source>
        <dbReference type="WBParaSite" id="HNAJ_0000094501-mRNA-1"/>
    </source>
</evidence>
<reference evidence="4 5" key="2">
    <citation type="submission" date="2018-11" db="EMBL/GenBank/DDBJ databases">
        <authorList>
            <consortium name="Pathogen Informatics"/>
        </authorList>
    </citation>
    <scope>NUCLEOTIDE SEQUENCE [LARGE SCALE GENOMIC DNA]</scope>
</reference>
<feature type="region of interest" description="Disordered" evidence="1">
    <location>
        <begin position="181"/>
        <end position="216"/>
    </location>
</feature>
<dbReference type="OrthoDB" id="6262783at2759"/>
<evidence type="ECO:0000256" key="1">
    <source>
        <dbReference type="SAM" id="MobiDB-lite"/>
    </source>
</evidence>
<feature type="region of interest" description="Disordered" evidence="1">
    <location>
        <begin position="451"/>
        <end position="479"/>
    </location>
</feature>
<accession>A0A0R3T211</accession>
<feature type="compositionally biased region" description="Polar residues" evidence="1">
    <location>
        <begin position="678"/>
        <end position="709"/>
    </location>
</feature>
<reference evidence="6" key="1">
    <citation type="submission" date="2017-02" db="UniProtKB">
        <authorList>
            <consortium name="WormBaseParasite"/>
        </authorList>
    </citation>
    <scope>IDENTIFICATION</scope>
</reference>
<name>A0A0R3T211_RODNA</name>
<feature type="chain" id="PRO_5043131620" evidence="3">
    <location>
        <begin position="35"/>
        <end position="709"/>
    </location>
</feature>
<feature type="compositionally biased region" description="Polar residues" evidence="1">
    <location>
        <begin position="181"/>
        <end position="195"/>
    </location>
</feature>
<feature type="region of interest" description="Disordered" evidence="1">
    <location>
        <begin position="599"/>
        <end position="619"/>
    </location>
</feature>
<keyword evidence="2" id="KW-0472">Membrane</keyword>
<feature type="compositionally biased region" description="Low complexity" evidence="1">
    <location>
        <begin position="514"/>
        <end position="529"/>
    </location>
</feature>
<organism evidence="6">
    <name type="scientific">Rodentolepis nana</name>
    <name type="common">Dwarf tapeworm</name>
    <name type="synonym">Hymenolepis nana</name>
    <dbReference type="NCBI Taxonomy" id="102285"/>
    <lineage>
        <taxon>Eukaryota</taxon>
        <taxon>Metazoa</taxon>
        <taxon>Spiralia</taxon>
        <taxon>Lophotrochozoa</taxon>
        <taxon>Platyhelminthes</taxon>
        <taxon>Cestoda</taxon>
        <taxon>Eucestoda</taxon>
        <taxon>Cyclophyllidea</taxon>
        <taxon>Hymenolepididae</taxon>
        <taxon>Rodentolepis</taxon>
    </lineage>
</organism>
<feature type="region of interest" description="Disordered" evidence="1">
    <location>
        <begin position="492"/>
        <end position="536"/>
    </location>
</feature>
<evidence type="ECO:0000256" key="3">
    <source>
        <dbReference type="SAM" id="SignalP"/>
    </source>
</evidence>
<sequence>MFMRFQHSPVNMFSNSDLWIISLLLIWLLPFVHGFIMCKCDTAECRAANVTECKADFYCYVSFRPARPTEQKPLSSKAMYGAGSKLFIAEQRGCASHEQMDLCMNPRNNVFNGDEGFGDVNSVGDSRSTIIRCCSDNYCEISQKLEFTPAELEGRQFFLNAEISDLEPGLDFPMVENGFTSFRESPKASSSNSVLNPPHRKRENTEHSQQKQWKRPQYLNDVPFAHQWFPTVSNPLPPPSSHDQLPSTSFGTHVKTTNRDAHVKLEEAYRKPIQLKQIDKGSENKDEEQKEGKQPIIVFQPLHIAIAVCLIILMLVAVLLHVVVILHKRHRRLKLELMKQTQKPTSNDFQHGWMINSPSQSNGQQIHLQQLKYLPTTTGPNLQTVGSKTSDRSCCISCVWRRPQNKITAPTTNVYDEVLSHQTPTTTPAMATEASPEAHFRQYLSHDQLATSSQTPVTYHSSMQGSVATPPTLPSTQATSLQQNRMMPVLQPTTYSSHSPEHGFPLHQVKNAYGTGSSVSGSSGNNPSTAESSLPTHSSVVNGWSNINSTPAFFLHNGLTPSMQHTSHLERPSLSGSSEAGGLITPDFEARRANVALPPALQGGDHTCPSIPSPQPNTTSLALFRSAAPQHDSCSLVTPYAQLQLSLSLDQYDTPEQIFGDGTVSSGDSASLDRIVNPRNNNQASSNPTTNSSLLHSSCEHTGTSDFRV</sequence>
<dbReference type="EMBL" id="UZAE01000318">
    <property type="protein sequence ID" value="VDN96804.1"/>
    <property type="molecule type" value="Genomic_DNA"/>
</dbReference>
<dbReference type="AlphaFoldDB" id="A0A0R3T211"/>
<feature type="region of interest" description="Disordered" evidence="1">
    <location>
        <begin position="564"/>
        <end position="583"/>
    </location>
</feature>
<evidence type="ECO:0000313" key="4">
    <source>
        <dbReference type="EMBL" id="VDN96804.1"/>
    </source>
</evidence>
<dbReference type="WBParaSite" id="HNAJ_0000094501-mRNA-1">
    <property type="protein sequence ID" value="HNAJ_0000094501-mRNA-1"/>
    <property type="gene ID" value="HNAJ_0000094501"/>
</dbReference>
<keyword evidence="3" id="KW-0732">Signal</keyword>
<gene>
    <name evidence="4" type="ORF">HNAJ_LOCUS945</name>
</gene>
<feature type="region of interest" description="Disordered" evidence="1">
    <location>
        <begin position="658"/>
        <end position="709"/>
    </location>
</feature>
<feature type="transmembrane region" description="Helical" evidence="2">
    <location>
        <begin position="302"/>
        <end position="326"/>
    </location>
</feature>
<proteinExistence type="predicted"/>
<keyword evidence="2" id="KW-0812">Transmembrane</keyword>
<evidence type="ECO:0000313" key="5">
    <source>
        <dbReference type="Proteomes" id="UP000278807"/>
    </source>
</evidence>